<organism evidence="2">
    <name type="scientific">mine drainage metagenome</name>
    <dbReference type="NCBI Taxonomy" id="410659"/>
    <lineage>
        <taxon>unclassified sequences</taxon>
        <taxon>metagenomes</taxon>
        <taxon>ecological metagenomes</taxon>
    </lineage>
</organism>
<gene>
    <name evidence="2" type="ORF">CARN1_0557</name>
    <name evidence="3" type="ORF">CARN4_2123</name>
</gene>
<dbReference type="PANTHER" id="PTHR43031">
    <property type="entry name" value="FAD-DEPENDENT OXIDOREDUCTASE"/>
    <property type="match status" value="1"/>
</dbReference>
<dbReference type="SMART" id="SM00450">
    <property type="entry name" value="RHOD"/>
    <property type="match status" value="1"/>
</dbReference>
<keyword evidence="2" id="KW-0808">Transferase</keyword>
<accession>E6PHY7</accession>
<dbReference type="CDD" id="cd00158">
    <property type="entry name" value="RHOD"/>
    <property type="match status" value="1"/>
</dbReference>
<dbReference type="InterPro" id="IPR001763">
    <property type="entry name" value="Rhodanese-like_dom"/>
</dbReference>
<proteinExistence type="predicted"/>
<dbReference type="Pfam" id="PF00581">
    <property type="entry name" value="Rhodanese"/>
    <property type="match status" value="1"/>
</dbReference>
<comment type="caution">
    <text evidence="2">The sequence shown here is derived from an EMBL/GenBank/DDBJ whole genome shotgun (WGS) entry which is preliminary data.</text>
</comment>
<reference evidence="2" key="1">
    <citation type="submission" date="2009-10" db="EMBL/GenBank/DDBJ databases">
        <title>Diversity of trophic interactions inside an arsenic-rich microbial ecosystem.</title>
        <authorList>
            <person name="Bertin P.N."/>
            <person name="Heinrich-Salmeron A."/>
            <person name="Pelletier E."/>
            <person name="Goulhen-Chollet F."/>
            <person name="Arsene-Ploetze F."/>
            <person name="Gallien S."/>
            <person name="Calteau A."/>
            <person name="Vallenet D."/>
            <person name="Casiot C."/>
            <person name="Chane-Woon-Ming B."/>
            <person name="Giloteaux L."/>
            <person name="Barakat M."/>
            <person name="Bonnefoy V."/>
            <person name="Bruneel O."/>
            <person name="Chandler M."/>
            <person name="Cleiss J."/>
            <person name="Duran R."/>
            <person name="Elbaz-Poulichet F."/>
            <person name="Fonknechten N."/>
            <person name="Lauga B."/>
            <person name="Mornico D."/>
            <person name="Ortet P."/>
            <person name="Schaeffer C."/>
            <person name="Siguier P."/>
            <person name="Alexander Thil Smith A."/>
            <person name="Van Dorsselaer A."/>
            <person name="Weissenbach J."/>
            <person name="Medigue C."/>
            <person name="Le Paslier D."/>
        </authorList>
    </citation>
    <scope>NUCLEOTIDE SEQUENCE</scope>
</reference>
<dbReference type="AlphaFoldDB" id="E6PHY7"/>
<dbReference type="GO" id="GO:0004792">
    <property type="term" value="F:thiosulfate-cyanide sulfurtransferase activity"/>
    <property type="evidence" value="ECO:0007669"/>
    <property type="project" value="UniProtKB-EC"/>
</dbReference>
<evidence type="ECO:0000313" key="2">
    <source>
        <dbReference type="EMBL" id="CBH76077.1"/>
    </source>
</evidence>
<dbReference type="EMBL" id="CABL01000019">
    <property type="protein sequence ID" value="CBH76077.1"/>
    <property type="molecule type" value="Genomic_DNA"/>
</dbReference>
<dbReference type="InterPro" id="IPR050229">
    <property type="entry name" value="GlpE_sulfurtransferase"/>
</dbReference>
<dbReference type="Gene3D" id="3.40.250.10">
    <property type="entry name" value="Rhodanese-like domain"/>
    <property type="match status" value="1"/>
</dbReference>
<evidence type="ECO:0000313" key="3">
    <source>
        <dbReference type="EMBL" id="CBI01928.1"/>
    </source>
</evidence>
<name>E6PHY7_9ZZZZ</name>
<evidence type="ECO:0000259" key="1">
    <source>
        <dbReference type="PROSITE" id="PS50206"/>
    </source>
</evidence>
<dbReference type="EC" id="2.8.1.1" evidence="2"/>
<dbReference type="PROSITE" id="PS50206">
    <property type="entry name" value="RHODANESE_3"/>
    <property type="match status" value="1"/>
</dbReference>
<dbReference type="EMBL" id="CABO01000028">
    <property type="protein sequence ID" value="CBI01928.1"/>
    <property type="molecule type" value="Genomic_DNA"/>
</dbReference>
<dbReference type="InterPro" id="IPR036873">
    <property type="entry name" value="Rhodanese-like_dom_sf"/>
</dbReference>
<sequence>MPGEIEPQQVPEKAQAGAFLLDVREPSEWAEGHIEGATLIPLGHLAARVSEIPTDREIVCICRSGARSGRAQAALEASGRFGASYNMAGGMLRWVQRGLPVKKGQ</sequence>
<dbReference type="SUPFAM" id="SSF52821">
    <property type="entry name" value="Rhodanese/Cell cycle control phosphatase"/>
    <property type="match status" value="1"/>
</dbReference>
<protein>
    <submittedName>
        <fullName evidence="2">Putative Thiosulfate sulfurtransferase</fullName>
        <ecNumber evidence="2">2.8.1.1</ecNumber>
    </submittedName>
</protein>
<dbReference type="PANTHER" id="PTHR43031:SF1">
    <property type="entry name" value="PYRIDINE NUCLEOTIDE-DISULPHIDE OXIDOREDUCTASE"/>
    <property type="match status" value="1"/>
</dbReference>
<feature type="domain" description="Rhodanese" evidence="1">
    <location>
        <begin position="14"/>
        <end position="103"/>
    </location>
</feature>